<dbReference type="Pfam" id="PF00293">
    <property type="entry name" value="NUDIX"/>
    <property type="match status" value="1"/>
</dbReference>
<dbReference type="Proteomes" id="UP001251524">
    <property type="component" value="Unassembled WGS sequence"/>
</dbReference>
<dbReference type="PRINTS" id="PR00502">
    <property type="entry name" value="NUDIXFAMILY"/>
</dbReference>
<dbReference type="InterPro" id="IPR015797">
    <property type="entry name" value="NUDIX_hydrolase-like_dom_sf"/>
</dbReference>
<evidence type="ECO:0000256" key="2">
    <source>
        <dbReference type="ARBA" id="ARBA00005582"/>
    </source>
</evidence>
<dbReference type="PANTHER" id="PTHR43758:SF8">
    <property type="entry name" value="8-OXO-DGTP DIPHOSPHATASE YTKD-RELATED"/>
    <property type="match status" value="1"/>
</dbReference>
<comment type="cofactor">
    <cofactor evidence="1">
        <name>Mg(2+)</name>
        <dbReference type="ChEBI" id="CHEBI:18420"/>
    </cofactor>
</comment>
<name>A0ABU1WCZ2_9GAMM</name>
<keyword evidence="5" id="KW-0460">Magnesium</keyword>
<evidence type="ECO:0000259" key="7">
    <source>
        <dbReference type="PROSITE" id="PS51462"/>
    </source>
</evidence>
<reference evidence="8 9" key="1">
    <citation type="submission" date="2023-07" db="EMBL/GenBank/DDBJ databases">
        <title>Sorghum-associated microbial communities from plants grown in Nebraska, USA.</title>
        <authorList>
            <person name="Schachtman D."/>
        </authorList>
    </citation>
    <scope>NUCLEOTIDE SEQUENCE [LARGE SCALE GENOMIC DNA]</scope>
    <source>
        <strain evidence="8 9">BE198</strain>
    </source>
</reference>
<dbReference type="EC" id="3.6.1.55" evidence="8"/>
<dbReference type="PROSITE" id="PS00893">
    <property type="entry name" value="NUDIX_BOX"/>
    <property type="match status" value="1"/>
</dbReference>
<evidence type="ECO:0000313" key="9">
    <source>
        <dbReference type="Proteomes" id="UP001251524"/>
    </source>
</evidence>
<dbReference type="EMBL" id="JAVDVY010000002">
    <property type="protein sequence ID" value="MDR7135285.1"/>
    <property type="molecule type" value="Genomic_DNA"/>
</dbReference>
<evidence type="ECO:0000313" key="8">
    <source>
        <dbReference type="EMBL" id="MDR7135285.1"/>
    </source>
</evidence>
<evidence type="ECO:0000256" key="4">
    <source>
        <dbReference type="ARBA" id="ARBA00022801"/>
    </source>
</evidence>
<comment type="caution">
    <text evidence="8">The sequence shown here is derived from an EMBL/GenBank/DDBJ whole genome shotgun (WGS) entry which is preliminary data.</text>
</comment>
<organism evidence="8 9">
    <name type="scientific">Lysobacter niastensis</name>
    <dbReference type="NCBI Taxonomy" id="380629"/>
    <lineage>
        <taxon>Bacteria</taxon>
        <taxon>Pseudomonadati</taxon>
        <taxon>Pseudomonadota</taxon>
        <taxon>Gammaproteobacteria</taxon>
        <taxon>Lysobacterales</taxon>
        <taxon>Lysobacteraceae</taxon>
        <taxon>Lysobacter</taxon>
    </lineage>
</organism>
<feature type="domain" description="Nudix hydrolase" evidence="7">
    <location>
        <begin position="4"/>
        <end position="130"/>
    </location>
</feature>
<dbReference type="SUPFAM" id="SSF55811">
    <property type="entry name" value="Nudix"/>
    <property type="match status" value="1"/>
</dbReference>
<dbReference type="GO" id="GO:0035539">
    <property type="term" value="F:8-oxo-7,8-dihydrodeoxyguanosine triphosphate pyrophosphatase activity"/>
    <property type="evidence" value="ECO:0007669"/>
    <property type="project" value="UniProtKB-EC"/>
</dbReference>
<gene>
    <name evidence="8" type="ORF">J2X06_002494</name>
</gene>
<dbReference type="InterPro" id="IPR000086">
    <property type="entry name" value="NUDIX_hydrolase_dom"/>
</dbReference>
<evidence type="ECO:0000256" key="3">
    <source>
        <dbReference type="ARBA" id="ARBA00022723"/>
    </source>
</evidence>
<evidence type="ECO:0000256" key="1">
    <source>
        <dbReference type="ARBA" id="ARBA00001946"/>
    </source>
</evidence>
<comment type="similarity">
    <text evidence="2 6">Belongs to the Nudix hydrolase family.</text>
</comment>
<keyword evidence="9" id="KW-1185">Reference proteome</keyword>
<sequence>MTARVHDCVGAFVVKEGRVLLGQRSDDCDWLAGAWDVFGGHVEAGESAEQALLRELDEELGIVATQLQYMDCIDGEAPEPWRLRLYRVTRWQGEPEARQEHAQLRWCSLEEAQQRLAGAHARFPELLGRALAAAGTRT</sequence>
<evidence type="ECO:0000256" key="5">
    <source>
        <dbReference type="ARBA" id="ARBA00022842"/>
    </source>
</evidence>
<dbReference type="PANTHER" id="PTHR43758">
    <property type="entry name" value="7,8-DIHYDRO-8-OXOGUANINE TRIPHOSPHATASE"/>
    <property type="match status" value="1"/>
</dbReference>
<proteinExistence type="inferred from homology"/>
<dbReference type="RefSeq" id="WP_310062869.1">
    <property type="nucleotide sequence ID" value="NZ_JAVDVY010000002.1"/>
</dbReference>
<keyword evidence="3" id="KW-0479">Metal-binding</keyword>
<dbReference type="PROSITE" id="PS51462">
    <property type="entry name" value="NUDIX"/>
    <property type="match status" value="1"/>
</dbReference>
<dbReference type="InterPro" id="IPR020476">
    <property type="entry name" value="Nudix_hydrolase"/>
</dbReference>
<protein>
    <submittedName>
        <fullName evidence="8">8-oxo-dGTP diphosphatase</fullName>
        <ecNumber evidence="8">3.6.1.55</ecNumber>
    </submittedName>
</protein>
<accession>A0ABU1WCZ2</accession>
<dbReference type="InterPro" id="IPR020084">
    <property type="entry name" value="NUDIX_hydrolase_CS"/>
</dbReference>
<dbReference type="Gene3D" id="3.90.79.10">
    <property type="entry name" value="Nucleoside Triphosphate Pyrophosphohydrolase"/>
    <property type="match status" value="1"/>
</dbReference>
<keyword evidence="4 6" id="KW-0378">Hydrolase</keyword>
<evidence type="ECO:0000256" key="6">
    <source>
        <dbReference type="RuleBase" id="RU003476"/>
    </source>
</evidence>